<gene>
    <name evidence="1" type="ORF">AVEN_189194_1</name>
</gene>
<dbReference type="EMBL" id="BGPR01004585">
    <property type="protein sequence ID" value="GBN01128.1"/>
    <property type="molecule type" value="Genomic_DNA"/>
</dbReference>
<protein>
    <submittedName>
        <fullName evidence="1">Uncharacterized protein</fullName>
    </submittedName>
</protein>
<keyword evidence="2" id="KW-1185">Reference proteome</keyword>
<evidence type="ECO:0000313" key="1">
    <source>
        <dbReference type="EMBL" id="GBN01128.1"/>
    </source>
</evidence>
<comment type="caution">
    <text evidence="1">The sequence shown here is derived from an EMBL/GenBank/DDBJ whole genome shotgun (WGS) entry which is preliminary data.</text>
</comment>
<dbReference type="AlphaFoldDB" id="A0A4Y2KFM4"/>
<proteinExistence type="predicted"/>
<dbReference type="Proteomes" id="UP000499080">
    <property type="component" value="Unassembled WGS sequence"/>
</dbReference>
<organism evidence="1 2">
    <name type="scientific">Araneus ventricosus</name>
    <name type="common">Orbweaver spider</name>
    <name type="synonym">Epeira ventricosa</name>
    <dbReference type="NCBI Taxonomy" id="182803"/>
    <lineage>
        <taxon>Eukaryota</taxon>
        <taxon>Metazoa</taxon>
        <taxon>Ecdysozoa</taxon>
        <taxon>Arthropoda</taxon>
        <taxon>Chelicerata</taxon>
        <taxon>Arachnida</taxon>
        <taxon>Araneae</taxon>
        <taxon>Araneomorphae</taxon>
        <taxon>Entelegynae</taxon>
        <taxon>Araneoidea</taxon>
        <taxon>Araneidae</taxon>
        <taxon>Araneus</taxon>
    </lineage>
</organism>
<evidence type="ECO:0000313" key="2">
    <source>
        <dbReference type="Proteomes" id="UP000499080"/>
    </source>
</evidence>
<name>A0A4Y2KFM4_ARAVE</name>
<reference evidence="1 2" key="1">
    <citation type="journal article" date="2019" name="Sci. Rep.">
        <title>Orb-weaving spider Araneus ventricosus genome elucidates the spidroin gene catalogue.</title>
        <authorList>
            <person name="Kono N."/>
            <person name="Nakamura H."/>
            <person name="Ohtoshi R."/>
            <person name="Moran D.A.P."/>
            <person name="Shinohara A."/>
            <person name="Yoshida Y."/>
            <person name="Fujiwara M."/>
            <person name="Mori M."/>
            <person name="Tomita M."/>
            <person name="Arakawa K."/>
        </authorList>
    </citation>
    <scope>NUCLEOTIDE SEQUENCE [LARGE SCALE GENOMIC DNA]</scope>
</reference>
<accession>A0A4Y2KFM4</accession>
<sequence length="127" mass="14727">MTLSPRQLIGHCGPRYSSHYERLMRRPLRQRYDSSLVGGNWSPTVTIFHQEKRLCFHKQWEVIADVISTVFALIMTTRKDRNVAPRIITLMHPTSLYNTLKHSEINHVNVVTHNSNSNQNVGDAYLI</sequence>